<dbReference type="PROSITE" id="PS51421">
    <property type="entry name" value="RAS"/>
    <property type="match status" value="1"/>
</dbReference>
<dbReference type="SMART" id="SM00175">
    <property type="entry name" value="RAB"/>
    <property type="match status" value="1"/>
</dbReference>
<keyword evidence="5" id="KW-1185">Reference proteome</keyword>
<dbReference type="InterPro" id="IPR027417">
    <property type="entry name" value="P-loop_NTPase"/>
</dbReference>
<dbReference type="EMBL" id="CACVKT020005542">
    <property type="protein sequence ID" value="CAC5395544.1"/>
    <property type="molecule type" value="Genomic_DNA"/>
</dbReference>
<protein>
    <submittedName>
        <fullName evidence="4">Uncharacterized protein</fullName>
    </submittedName>
</protein>
<evidence type="ECO:0000256" key="3">
    <source>
        <dbReference type="SAM" id="MobiDB-lite"/>
    </source>
</evidence>
<dbReference type="GO" id="GO:0005886">
    <property type="term" value="C:plasma membrane"/>
    <property type="evidence" value="ECO:0007669"/>
    <property type="project" value="TreeGrafter"/>
</dbReference>
<organism evidence="4 5">
    <name type="scientific">Mytilus coruscus</name>
    <name type="common">Sea mussel</name>
    <dbReference type="NCBI Taxonomy" id="42192"/>
    <lineage>
        <taxon>Eukaryota</taxon>
        <taxon>Metazoa</taxon>
        <taxon>Spiralia</taxon>
        <taxon>Lophotrochozoa</taxon>
        <taxon>Mollusca</taxon>
        <taxon>Bivalvia</taxon>
        <taxon>Autobranchia</taxon>
        <taxon>Pteriomorphia</taxon>
        <taxon>Mytilida</taxon>
        <taxon>Mytiloidea</taxon>
        <taxon>Mytilidae</taxon>
        <taxon>Mytilinae</taxon>
        <taxon>Mytilus</taxon>
    </lineage>
</organism>
<dbReference type="SMART" id="SM00173">
    <property type="entry name" value="RAS"/>
    <property type="match status" value="1"/>
</dbReference>
<dbReference type="AlphaFoldDB" id="A0A6J8CKG0"/>
<name>A0A6J8CKG0_MYTCO</name>
<dbReference type="InterPro" id="IPR001806">
    <property type="entry name" value="Small_GTPase"/>
</dbReference>
<proteinExistence type="inferred from homology"/>
<evidence type="ECO:0000313" key="4">
    <source>
        <dbReference type="EMBL" id="CAC5395544.1"/>
    </source>
</evidence>
<feature type="region of interest" description="Disordered" evidence="3">
    <location>
        <begin position="20"/>
        <end position="103"/>
    </location>
</feature>
<dbReference type="SUPFAM" id="SSF52540">
    <property type="entry name" value="P-loop containing nucleoside triphosphate hydrolases"/>
    <property type="match status" value="1"/>
</dbReference>
<dbReference type="PANTHER" id="PTHR45775:SF6">
    <property type="entry name" value="RAD, GEM_KIR FAMILY MEMBER 2, ISOFORM C"/>
    <property type="match status" value="1"/>
</dbReference>
<dbReference type="OrthoDB" id="5239715at2759"/>
<dbReference type="Pfam" id="PF00071">
    <property type="entry name" value="Ras"/>
    <property type="match status" value="1"/>
</dbReference>
<dbReference type="PANTHER" id="PTHR45775">
    <property type="entry name" value="RAD, GEM/KIR FAMILY MEMBER 2, ISOFORM C"/>
    <property type="match status" value="1"/>
</dbReference>
<keyword evidence="2" id="KW-0597">Phosphoprotein</keyword>
<dbReference type="PRINTS" id="PR00449">
    <property type="entry name" value="RASTRNSFRMNG"/>
</dbReference>
<dbReference type="InterPro" id="IPR051641">
    <property type="entry name" value="RGK_GTP-binding_reg"/>
</dbReference>
<dbReference type="PROSITE" id="PS51419">
    <property type="entry name" value="RAB"/>
    <property type="match status" value="1"/>
</dbReference>
<dbReference type="SMART" id="SM00174">
    <property type="entry name" value="RHO"/>
    <property type="match status" value="1"/>
</dbReference>
<dbReference type="Gene3D" id="3.40.50.300">
    <property type="entry name" value="P-loop containing nucleotide triphosphate hydrolases"/>
    <property type="match status" value="1"/>
</dbReference>
<dbReference type="GO" id="GO:0005525">
    <property type="term" value="F:GTP binding"/>
    <property type="evidence" value="ECO:0007669"/>
    <property type="project" value="InterPro"/>
</dbReference>
<feature type="compositionally biased region" description="Polar residues" evidence="3">
    <location>
        <begin position="20"/>
        <end position="30"/>
    </location>
</feature>
<accession>A0A6J8CKG0</accession>
<gene>
    <name evidence="4" type="ORF">MCOR_30207</name>
</gene>
<dbReference type="GO" id="GO:0005246">
    <property type="term" value="F:calcium channel regulator activity"/>
    <property type="evidence" value="ECO:0007669"/>
    <property type="project" value="TreeGrafter"/>
</dbReference>
<dbReference type="Proteomes" id="UP000507470">
    <property type="component" value="Unassembled WGS sequence"/>
</dbReference>
<comment type="similarity">
    <text evidence="1">Belongs to the small GTPase superfamily. RGK family.</text>
</comment>
<reference evidence="4 5" key="1">
    <citation type="submission" date="2020-06" db="EMBL/GenBank/DDBJ databases">
        <authorList>
            <person name="Li R."/>
            <person name="Bekaert M."/>
        </authorList>
    </citation>
    <scope>NUCLEOTIDE SEQUENCE [LARGE SCALE GENOMIC DNA]</scope>
    <source>
        <strain evidence="5">wild</strain>
    </source>
</reference>
<evidence type="ECO:0000256" key="2">
    <source>
        <dbReference type="ARBA" id="ARBA00022553"/>
    </source>
</evidence>
<sequence length="395" mass="44722">MTIDHYVNCKVCHGSSSSFIDTSHSMSQSRLFPGDNVPRSSSFREQNERPVLPLRSGSFREPGEIEKERKRPRSKLNNGSSGKDLKVSPHVHGLRRRSSLPLSTPNLHQISLESKEKEHSVRRVRSFKTTTKGIVNRGDSFRKKGDRVPSTEQVRYAYTPSPRPYRRVPLEVQVEKTSDIPLEISYYKVVVLGSHGVGKTAITHQFMTSEYVAFDNSIDHGEGNSIVPVQLNGEESTLEFLDSRENEINLENIQADAYLVIFSITHRDTFDVASDLLSELRVDLGSDRPIVLVGNKLDLVRKRKVNTEEAQDVSTVYDAKYMEVSAGLNHNIDELLVGILALIKYKLNPSLPPPTLRVDKKKPGVSRFSFKAPIDFFSRMFQLARDKFRPARKTK</sequence>
<evidence type="ECO:0000256" key="1">
    <source>
        <dbReference type="ARBA" id="ARBA00008846"/>
    </source>
</evidence>
<evidence type="ECO:0000313" key="5">
    <source>
        <dbReference type="Proteomes" id="UP000507470"/>
    </source>
</evidence>
<dbReference type="GO" id="GO:0003924">
    <property type="term" value="F:GTPase activity"/>
    <property type="evidence" value="ECO:0007669"/>
    <property type="project" value="InterPro"/>
</dbReference>